<proteinExistence type="predicted"/>
<accession>A0ABW7BMT8</accession>
<evidence type="ECO:0000313" key="2">
    <source>
        <dbReference type="Proteomes" id="UP001604282"/>
    </source>
</evidence>
<evidence type="ECO:0000313" key="1">
    <source>
        <dbReference type="EMBL" id="MFG3187569.1"/>
    </source>
</evidence>
<name>A0ABW7BMT8_9ACTN</name>
<organism evidence="1 2">
    <name type="scientific">Streptomyces omiyaensis</name>
    <dbReference type="NCBI Taxonomy" id="68247"/>
    <lineage>
        <taxon>Bacteria</taxon>
        <taxon>Bacillati</taxon>
        <taxon>Actinomycetota</taxon>
        <taxon>Actinomycetes</taxon>
        <taxon>Kitasatosporales</taxon>
        <taxon>Streptomycetaceae</taxon>
        <taxon>Streptomyces</taxon>
    </lineage>
</organism>
<reference evidence="1 2" key="1">
    <citation type="submission" date="2024-10" db="EMBL/GenBank/DDBJ databases">
        <title>The Natural Products Discovery Center: Release of the First 8490 Sequenced Strains for Exploring Actinobacteria Biosynthetic Diversity.</title>
        <authorList>
            <person name="Kalkreuter E."/>
            <person name="Kautsar S.A."/>
            <person name="Yang D."/>
            <person name="Bader C.D."/>
            <person name="Teijaro C.N."/>
            <person name="Fluegel L."/>
            <person name="Davis C.M."/>
            <person name="Simpson J.R."/>
            <person name="Lauterbach L."/>
            <person name="Steele A.D."/>
            <person name="Gui C."/>
            <person name="Meng S."/>
            <person name="Li G."/>
            <person name="Viehrig K."/>
            <person name="Ye F."/>
            <person name="Su P."/>
            <person name="Kiefer A.F."/>
            <person name="Nichols A."/>
            <person name="Cepeda A.J."/>
            <person name="Yan W."/>
            <person name="Fan B."/>
            <person name="Jiang Y."/>
            <person name="Adhikari A."/>
            <person name="Zheng C.-J."/>
            <person name="Schuster L."/>
            <person name="Cowan T.M."/>
            <person name="Smanski M.J."/>
            <person name="Chevrette M.G."/>
            <person name="De Carvalho L.P.S."/>
            <person name="Shen B."/>
        </authorList>
    </citation>
    <scope>NUCLEOTIDE SEQUENCE [LARGE SCALE GENOMIC DNA]</scope>
    <source>
        <strain evidence="1 2">NPDC048229</strain>
    </source>
</reference>
<dbReference type="RefSeq" id="WP_392878792.1">
    <property type="nucleotide sequence ID" value="NZ_JBICZW010000001.1"/>
</dbReference>
<dbReference type="Proteomes" id="UP001604282">
    <property type="component" value="Unassembled WGS sequence"/>
</dbReference>
<sequence length="93" mass="10929">MLRLRIRMAHWPRRTLILTDTPRPDCADCDGEGGHNRDYGDYETGEYAGTEWDPCPCWNEDRRWPLLPLPRLPHRQQSYVDPWGGGYSDEPPF</sequence>
<gene>
    <name evidence="1" type="ORF">ACGFYS_01360</name>
</gene>
<protein>
    <submittedName>
        <fullName evidence="1">Uncharacterized protein</fullName>
    </submittedName>
</protein>
<keyword evidence="2" id="KW-1185">Reference proteome</keyword>
<dbReference type="EMBL" id="JBICZW010000001">
    <property type="protein sequence ID" value="MFG3187569.1"/>
    <property type="molecule type" value="Genomic_DNA"/>
</dbReference>
<comment type="caution">
    <text evidence="1">The sequence shown here is derived from an EMBL/GenBank/DDBJ whole genome shotgun (WGS) entry which is preliminary data.</text>
</comment>